<sequence>MISLKAMNTVHARWPVPARYALAALVFLVAALVRCWVLPMESRMTFTTFYPALALSFYLGGTGPGILSVLLSVATGYVVLTPPFMLLQHKPLGDMAVATFLPSACMIGFIVKQLQAHSFRTSAALAARLDTERALRHEHGKSQALLRNASDGIHILDEQGHIVESSDSFCQMIGYRREEVLGMHVSRWEAGAVGEDLAALLGWQFGQPGRYLFTTRHRHQDGGVFDVEISGCVLEFGGRRVLFNSSRDITERRRVERALRRSDQRFRTVFESSPDPTWLMEGHRFVECNQAALDLFGYGERSAFLDVHPAQISPPTQPDGEDSQAKAERMMRVAEINGLNRFEWVHRRADGGDFYAEVTLSSLALEDRDVLYAVVRDISARKRTEFELEEYRQRLEERVSQKTAELGVALEQAEAANRSKSAFLANMSHEIRTPIGTMLGLAHMMHRQTDDPRQLQRLEKIMEAGRHLLSVINDVLDLSKIDAGKLALEEKPLRIEAVVANVVSMLKERADERRLELISEVQSAPRQFVGDPTRLQQALLNYASNALKFTPEGRVRVSARLVEEDGASGLWRFEVKDTGIGIAPEAMSRLFAAFEQADSSMTRKYGGTGLGLAITRKIALAMGGDAGAESVLGQGSSFWFTARLRKGAVAAAVEALALGAAEAVLRRDYAGTRVLVVEDEPINREIAILMLKDLGLLVDCAEDGVQAVEMAGRYAYPLILMDMQMPRLSGLDATRAIRQLPGAATTPIVAMTANAFSEDRRACLEAGMDDFLSKPVEPEQLYRALLRWLGGVAQARPPRG</sequence>
<dbReference type="Pfam" id="PF00512">
    <property type="entry name" value="HisKA"/>
    <property type="match status" value="1"/>
</dbReference>
<dbReference type="EC" id="2.7.13.3" evidence="2"/>
<feature type="domain" description="Response regulatory" evidence="8">
    <location>
        <begin position="673"/>
        <end position="789"/>
    </location>
</feature>
<dbReference type="SMART" id="SM00387">
    <property type="entry name" value="HATPase_c"/>
    <property type="match status" value="1"/>
</dbReference>
<dbReference type="SUPFAM" id="SSF47384">
    <property type="entry name" value="Homodimeric domain of signal transducing histidine kinase"/>
    <property type="match status" value="1"/>
</dbReference>
<dbReference type="Gene3D" id="3.30.565.10">
    <property type="entry name" value="Histidine kinase-like ATPase, C-terminal domain"/>
    <property type="match status" value="1"/>
</dbReference>
<dbReference type="Gene3D" id="1.10.287.130">
    <property type="match status" value="1"/>
</dbReference>
<dbReference type="InterPro" id="IPR005467">
    <property type="entry name" value="His_kinase_dom"/>
</dbReference>
<feature type="domain" description="Histidine kinase" evidence="7">
    <location>
        <begin position="426"/>
        <end position="646"/>
    </location>
</feature>
<dbReference type="InterPro" id="IPR038318">
    <property type="entry name" value="KdpD_sf"/>
</dbReference>
<dbReference type="SUPFAM" id="SSF55874">
    <property type="entry name" value="ATPase domain of HSP90 chaperone/DNA topoisomerase II/histidine kinase"/>
    <property type="match status" value="1"/>
</dbReference>
<dbReference type="FunFam" id="3.30.565.10:FF:000010">
    <property type="entry name" value="Sensor histidine kinase RcsC"/>
    <property type="match status" value="1"/>
</dbReference>
<keyword evidence="4" id="KW-0902">Two-component regulatory system</keyword>
<dbReference type="SUPFAM" id="SSF55785">
    <property type="entry name" value="PYP-like sensor domain (PAS domain)"/>
    <property type="match status" value="2"/>
</dbReference>
<dbReference type="InterPro" id="IPR003594">
    <property type="entry name" value="HATPase_dom"/>
</dbReference>
<accession>A0A1Y6D3D2</accession>
<keyword evidence="6" id="KW-0472">Membrane</keyword>
<dbReference type="InterPro" id="IPR003661">
    <property type="entry name" value="HisK_dim/P_dom"/>
</dbReference>
<dbReference type="InterPro" id="IPR035965">
    <property type="entry name" value="PAS-like_dom_sf"/>
</dbReference>
<evidence type="ECO:0000259" key="8">
    <source>
        <dbReference type="PROSITE" id="PS50110"/>
    </source>
</evidence>
<dbReference type="CDD" id="cd00082">
    <property type="entry name" value="HisKA"/>
    <property type="match status" value="1"/>
</dbReference>
<dbReference type="STRING" id="1760988.SAMN02949497_2243"/>
<dbReference type="Proteomes" id="UP000192923">
    <property type="component" value="Unassembled WGS sequence"/>
</dbReference>
<evidence type="ECO:0000313" key="10">
    <source>
        <dbReference type="EMBL" id="SMF94904.1"/>
    </source>
</evidence>
<dbReference type="GO" id="GO:0000155">
    <property type="term" value="F:phosphorelay sensor kinase activity"/>
    <property type="evidence" value="ECO:0007669"/>
    <property type="project" value="InterPro"/>
</dbReference>
<proteinExistence type="predicted"/>
<dbReference type="InterPro" id="IPR000014">
    <property type="entry name" value="PAS"/>
</dbReference>
<dbReference type="Gene3D" id="3.30.450.20">
    <property type="entry name" value="PAS domain"/>
    <property type="match status" value="2"/>
</dbReference>
<dbReference type="SUPFAM" id="SSF52172">
    <property type="entry name" value="CheY-like"/>
    <property type="match status" value="1"/>
</dbReference>
<dbReference type="AlphaFoldDB" id="A0A1Y6D3D2"/>
<dbReference type="PROSITE" id="PS50112">
    <property type="entry name" value="PAS"/>
    <property type="match status" value="1"/>
</dbReference>
<dbReference type="Gene3D" id="1.20.120.620">
    <property type="entry name" value="Backbone structure of the membrane domain of e. Coli histidine kinase receptor kdpd"/>
    <property type="match status" value="1"/>
</dbReference>
<evidence type="ECO:0000256" key="2">
    <source>
        <dbReference type="ARBA" id="ARBA00012438"/>
    </source>
</evidence>
<evidence type="ECO:0000256" key="5">
    <source>
        <dbReference type="PROSITE-ProRule" id="PRU00169"/>
    </source>
</evidence>
<dbReference type="Pfam" id="PF02518">
    <property type="entry name" value="HATPase_c"/>
    <property type="match status" value="1"/>
</dbReference>
<dbReference type="PANTHER" id="PTHR45339:SF5">
    <property type="entry name" value="HISTIDINE KINASE"/>
    <property type="match status" value="1"/>
</dbReference>
<dbReference type="RefSeq" id="WP_176225195.1">
    <property type="nucleotide sequence ID" value="NZ_FXAM01000001.1"/>
</dbReference>
<dbReference type="SMART" id="SM00091">
    <property type="entry name" value="PAS"/>
    <property type="match status" value="2"/>
</dbReference>
<dbReference type="InterPro" id="IPR001789">
    <property type="entry name" value="Sig_transdc_resp-reg_receiver"/>
</dbReference>
<dbReference type="CDD" id="cd16922">
    <property type="entry name" value="HATPase_EvgS-ArcB-TorS-like"/>
    <property type="match status" value="1"/>
</dbReference>
<dbReference type="PRINTS" id="PR00344">
    <property type="entry name" value="BCTRLSENSOR"/>
</dbReference>
<feature type="transmembrane region" description="Helical" evidence="6">
    <location>
        <begin position="59"/>
        <end position="80"/>
    </location>
</feature>
<dbReference type="NCBIfam" id="TIGR00229">
    <property type="entry name" value="sensory_box"/>
    <property type="match status" value="2"/>
</dbReference>
<feature type="modified residue" description="4-aspartylphosphate" evidence="5">
    <location>
        <position position="722"/>
    </location>
</feature>
<keyword evidence="6" id="KW-1133">Transmembrane helix</keyword>
<dbReference type="CDD" id="cd00130">
    <property type="entry name" value="PAS"/>
    <property type="match status" value="2"/>
</dbReference>
<dbReference type="Pfam" id="PF00072">
    <property type="entry name" value="Response_reg"/>
    <property type="match status" value="1"/>
</dbReference>
<evidence type="ECO:0000256" key="6">
    <source>
        <dbReference type="SAM" id="Phobius"/>
    </source>
</evidence>
<feature type="domain" description="PAS" evidence="9">
    <location>
        <begin position="138"/>
        <end position="182"/>
    </location>
</feature>
<dbReference type="PROSITE" id="PS50109">
    <property type="entry name" value="HIS_KIN"/>
    <property type="match status" value="1"/>
</dbReference>
<dbReference type="PANTHER" id="PTHR45339">
    <property type="entry name" value="HYBRID SIGNAL TRANSDUCTION HISTIDINE KINASE J"/>
    <property type="match status" value="1"/>
</dbReference>
<keyword evidence="6" id="KW-0812">Transmembrane</keyword>
<dbReference type="Gene3D" id="3.40.50.2300">
    <property type="match status" value="1"/>
</dbReference>
<dbReference type="CDD" id="cd17546">
    <property type="entry name" value="REC_hyHK_CKI1_RcsC-like"/>
    <property type="match status" value="1"/>
</dbReference>
<dbReference type="InterPro" id="IPR004358">
    <property type="entry name" value="Sig_transdc_His_kin-like_C"/>
</dbReference>
<reference evidence="10 11" key="1">
    <citation type="submission" date="2016-12" db="EMBL/GenBank/DDBJ databases">
        <authorList>
            <person name="Song W.-J."/>
            <person name="Kurnit D.M."/>
        </authorList>
    </citation>
    <scope>NUCLEOTIDE SEQUENCE [LARGE SCALE GENOMIC DNA]</scope>
    <source>
        <strain evidence="10 11">175</strain>
    </source>
</reference>
<dbReference type="Pfam" id="PF13426">
    <property type="entry name" value="PAS_9"/>
    <property type="match status" value="2"/>
</dbReference>
<evidence type="ECO:0000256" key="1">
    <source>
        <dbReference type="ARBA" id="ARBA00000085"/>
    </source>
</evidence>
<dbReference type="PROSITE" id="PS50110">
    <property type="entry name" value="RESPONSE_REGULATORY"/>
    <property type="match status" value="1"/>
</dbReference>
<gene>
    <name evidence="10" type="ORF">SAMN02949497_2243</name>
</gene>
<dbReference type="SMART" id="SM00448">
    <property type="entry name" value="REC"/>
    <property type="match status" value="1"/>
</dbReference>
<evidence type="ECO:0000259" key="7">
    <source>
        <dbReference type="PROSITE" id="PS50109"/>
    </source>
</evidence>
<evidence type="ECO:0000313" key="11">
    <source>
        <dbReference type="Proteomes" id="UP000192923"/>
    </source>
</evidence>
<evidence type="ECO:0000256" key="4">
    <source>
        <dbReference type="ARBA" id="ARBA00023012"/>
    </source>
</evidence>
<evidence type="ECO:0000259" key="9">
    <source>
        <dbReference type="PROSITE" id="PS50112"/>
    </source>
</evidence>
<dbReference type="InterPro" id="IPR011006">
    <property type="entry name" value="CheY-like_superfamily"/>
</dbReference>
<dbReference type="InterPro" id="IPR036890">
    <property type="entry name" value="HATPase_C_sf"/>
</dbReference>
<dbReference type="InterPro" id="IPR036097">
    <property type="entry name" value="HisK_dim/P_sf"/>
</dbReference>
<dbReference type="EMBL" id="FXAM01000001">
    <property type="protein sequence ID" value="SMF94904.1"/>
    <property type="molecule type" value="Genomic_DNA"/>
</dbReference>
<protein>
    <recommendedName>
        <fullName evidence="2">histidine kinase</fullName>
        <ecNumber evidence="2">2.7.13.3</ecNumber>
    </recommendedName>
</protein>
<dbReference type="SMART" id="SM00388">
    <property type="entry name" value="HisKA"/>
    <property type="match status" value="1"/>
</dbReference>
<evidence type="ECO:0000256" key="3">
    <source>
        <dbReference type="ARBA" id="ARBA00022553"/>
    </source>
</evidence>
<keyword evidence="3 5" id="KW-0597">Phosphoprotein</keyword>
<name>A0A1Y6D3D2_9GAMM</name>
<comment type="catalytic activity">
    <reaction evidence="1">
        <text>ATP + protein L-histidine = ADP + protein N-phospho-L-histidine.</text>
        <dbReference type="EC" id="2.7.13.3"/>
    </reaction>
</comment>
<keyword evidence="11" id="KW-1185">Reference proteome</keyword>
<organism evidence="10 11">
    <name type="scientific">Methylomagnum ishizawai</name>
    <dbReference type="NCBI Taxonomy" id="1760988"/>
    <lineage>
        <taxon>Bacteria</taxon>
        <taxon>Pseudomonadati</taxon>
        <taxon>Pseudomonadota</taxon>
        <taxon>Gammaproteobacteria</taxon>
        <taxon>Methylococcales</taxon>
        <taxon>Methylococcaceae</taxon>
        <taxon>Methylomagnum</taxon>
    </lineage>
</organism>